<dbReference type="GO" id="GO:0016197">
    <property type="term" value="P:endosomal transport"/>
    <property type="evidence" value="ECO:0007669"/>
    <property type="project" value="UniProtKB-ARBA"/>
</dbReference>
<dbReference type="SUPFAM" id="SSF48425">
    <property type="entry name" value="Sec7 domain"/>
    <property type="match status" value="1"/>
</dbReference>
<comment type="subcellular location">
    <subcellularLocation>
        <location evidence="2">Endoplasmic reticulum-Golgi intermediate compartment</location>
    </subcellularLocation>
    <subcellularLocation>
        <location evidence="1">Golgi apparatus</location>
        <location evidence="1">cis-Golgi network</location>
    </subcellularLocation>
</comment>
<evidence type="ECO:0000256" key="1">
    <source>
        <dbReference type="ARBA" id="ARBA00004222"/>
    </source>
</evidence>
<keyword evidence="8" id="KW-1185">Reference proteome</keyword>
<dbReference type="GO" id="GO:0005793">
    <property type="term" value="C:endoplasmic reticulum-Golgi intermediate compartment"/>
    <property type="evidence" value="ECO:0007669"/>
    <property type="project" value="UniProtKB-SubCell"/>
</dbReference>
<dbReference type="FunFam" id="1.10.1000.11:FF:000007">
    <property type="entry name" value="Golgi-specific brefeldin A-resistance guanine nucleotide exchange factor 1"/>
    <property type="match status" value="1"/>
</dbReference>
<feature type="compositionally biased region" description="Polar residues" evidence="5">
    <location>
        <begin position="896"/>
        <end position="908"/>
    </location>
</feature>
<keyword evidence="4" id="KW-0333">Golgi apparatus</keyword>
<name>A0A8E0RWE5_9TREM</name>
<dbReference type="GO" id="GO:0005085">
    <property type="term" value="F:guanyl-nucleotide exchange factor activity"/>
    <property type="evidence" value="ECO:0007669"/>
    <property type="project" value="InterPro"/>
</dbReference>
<feature type="region of interest" description="Disordered" evidence="5">
    <location>
        <begin position="1151"/>
        <end position="1191"/>
    </location>
</feature>
<dbReference type="InterPro" id="IPR023394">
    <property type="entry name" value="Sec7_C_sf"/>
</dbReference>
<dbReference type="GO" id="GO:0010256">
    <property type="term" value="P:endomembrane system organization"/>
    <property type="evidence" value="ECO:0007669"/>
    <property type="project" value="UniProtKB-ARBA"/>
</dbReference>
<dbReference type="Pfam" id="PF12783">
    <property type="entry name" value="Sec7-like_HUS"/>
    <property type="match status" value="1"/>
</dbReference>
<protein>
    <submittedName>
        <fullName evidence="7">Golgi-specific brefeldin A-resistance guanine nucleotide exchange factor 1</fullName>
    </submittedName>
</protein>
<evidence type="ECO:0000256" key="2">
    <source>
        <dbReference type="ARBA" id="ARBA00004399"/>
    </source>
</evidence>
<dbReference type="Gene3D" id="1.10.220.20">
    <property type="match status" value="1"/>
</dbReference>
<feature type="compositionally biased region" description="Basic and acidic residues" evidence="5">
    <location>
        <begin position="788"/>
        <end position="797"/>
    </location>
</feature>
<evidence type="ECO:0000259" key="6">
    <source>
        <dbReference type="PROSITE" id="PS50190"/>
    </source>
</evidence>
<evidence type="ECO:0000313" key="7">
    <source>
        <dbReference type="EMBL" id="KAA0195564.1"/>
    </source>
</evidence>
<dbReference type="EMBL" id="LUCM01003624">
    <property type="protein sequence ID" value="KAA0195564.1"/>
    <property type="molecule type" value="Genomic_DNA"/>
</dbReference>
<accession>A0A8E0RWE5</accession>
<dbReference type="OrthoDB" id="10258608at2759"/>
<dbReference type="Pfam" id="PF01369">
    <property type="entry name" value="Sec7"/>
    <property type="match status" value="1"/>
</dbReference>
<comment type="caution">
    <text evidence="7">The sequence shown here is derived from an EMBL/GenBank/DDBJ whole genome shotgun (WGS) entry which is preliminary data.</text>
</comment>
<dbReference type="PANTHER" id="PTHR10663:SF388">
    <property type="entry name" value="GOLGI-SPECIFIC BREFELDIN A-RESISTANCE GUANINE NUCLEOTIDE EXCHANGE FACTOR 1"/>
    <property type="match status" value="1"/>
</dbReference>
<feature type="region of interest" description="Disordered" evidence="5">
    <location>
        <begin position="1653"/>
        <end position="1672"/>
    </location>
</feature>
<dbReference type="Proteomes" id="UP000728185">
    <property type="component" value="Unassembled WGS sequence"/>
</dbReference>
<dbReference type="InterPro" id="IPR032691">
    <property type="entry name" value="Mon2/Sec7/BIG1-like_HUS"/>
</dbReference>
<feature type="region of interest" description="Disordered" evidence="5">
    <location>
        <begin position="770"/>
        <end position="814"/>
    </location>
</feature>
<dbReference type="InterPro" id="IPR056604">
    <property type="entry name" value="GBF1-like_TPR"/>
</dbReference>
<dbReference type="CDD" id="cd00171">
    <property type="entry name" value="Sec7"/>
    <property type="match status" value="1"/>
</dbReference>
<organism evidence="7 8">
    <name type="scientific">Fasciolopsis buskii</name>
    <dbReference type="NCBI Taxonomy" id="27845"/>
    <lineage>
        <taxon>Eukaryota</taxon>
        <taxon>Metazoa</taxon>
        <taxon>Spiralia</taxon>
        <taxon>Lophotrochozoa</taxon>
        <taxon>Platyhelminthes</taxon>
        <taxon>Trematoda</taxon>
        <taxon>Digenea</taxon>
        <taxon>Plagiorchiida</taxon>
        <taxon>Echinostomata</taxon>
        <taxon>Echinostomatoidea</taxon>
        <taxon>Fasciolidae</taxon>
        <taxon>Fasciolopsis</taxon>
    </lineage>
</organism>
<feature type="compositionally biased region" description="Acidic residues" evidence="5">
    <location>
        <begin position="775"/>
        <end position="787"/>
    </location>
</feature>
<dbReference type="PANTHER" id="PTHR10663">
    <property type="entry name" value="GUANYL-NUCLEOTIDE EXCHANGE FACTOR"/>
    <property type="match status" value="1"/>
</dbReference>
<evidence type="ECO:0000256" key="3">
    <source>
        <dbReference type="ARBA" id="ARBA00022448"/>
    </source>
</evidence>
<dbReference type="PROSITE" id="PS50190">
    <property type="entry name" value="SEC7"/>
    <property type="match status" value="1"/>
</dbReference>
<feature type="compositionally biased region" description="Polar residues" evidence="5">
    <location>
        <begin position="1345"/>
        <end position="1354"/>
    </location>
</feature>
<dbReference type="Gene3D" id="1.10.1000.11">
    <property type="entry name" value="Arf Nucleotide-binding Site Opener,domain 2"/>
    <property type="match status" value="1"/>
</dbReference>
<dbReference type="InterPro" id="IPR000904">
    <property type="entry name" value="Sec7_dom"/>
</dbReference>
<evidence type="ECO:0000256" key="4">
    <source>
        <dbReference type="ARBA" id="ARBA00023034"/>
    </source>
</evidence>
<gene>
    <name evidence="7" type="ORF">FBUS_01019</name>
</gene>
<dbReference type="GO" id="GO:0005794">
    <property type="term" value="C:Golgi apparatus"/>
    <property type="evidence" value="ECO:0007669"/>
    <property type="project" value="UniProtKB-SubCell"/>
</dbReference>
<dbReference type="InterPro" id="IPR035999">
    <property type="entry name" value="Sec7_dom_sf"/>
</dbReference>
<reference evidence="7" key="1">
    <citation type="submission" date="2019-05" db="EMBL/GenBank/DDBJ databases">
        <title>Annotation for the trematode Fasciolopsis buski.</title>
        <authorList>
            <person name="Choi Y.-J."/>
        </authorList>
    </citation>
    <scope>NUCLEOTIDE SEQUENCE</scope>
    <source>
        <strain evidence="7">HT</strain>
        <tissue evidence="7">Whole worm</tissue>
    </source>
</reference>
<sequence>MKHEHFGVTSIVVQLRRLIVWQVKLINLVATPPKSMIVNPILDKGGLIGGTLETLPDAIKIWLFVIPVCEPSAETTESSTLNAAADTTTSSDRFKLAINGNAQIDSCSDTSVKQPKPYGLPAVHDLLHYLISLLTPERNTDGIISVSLGLVTIALETGADAISHCPSLLQLIQGDLTKHLLLLLYSDRVWQFAATLRVCFMLFESMRKHLKLQMEVYLQRLTAICSPDNESTSYERREIALDSVVRLFLVPGLATELYVNYDCDPYCSNLFEDIAKMLAKNAYPVDRLMGTHLLALDALLAVLNTIGTQCVTMTQSGTGEKSDLHISHSTTDALRHVRTRLNRHPTDESRLPSRGQLAAAKETKKILMLGSEQFNSKPKRGIEFLQSYRVLRTPLDPTELAHFLRENPRLDKRMIGEYLSDRKNGEVLAAYVRQFNFKGVPIDEALRVYLEAFRLPGEAPLIQRIMEHFAEHWYYANNQPFADVDSAFTLAYAILMLNTDQHNPNSKKQNAPMTASDFIKNLSGMNGTGDFDAELLDAIYRNIHKNEIVMPSEQTGLVRENYLWKCLLRRAVTSQADFIHVQTGALDPDLFDIIWGPTVSALSFIFDKTLDPAVQIKAVDGFIRCAAIAAHHGMSDVLDNLVISLCKFTTLLTLGDNLSTLSVSLGRNNKALLALRLVFALTANHADILRYGWHSLLDCLLQLFRASLLPEELIEAEDFVSPSRRVRLTMRGCAPVIDTKSRGGKGRGSGSNREVSVFSSFYQYLTTGSAWTGSGDEDEDDDVDEEDTRGAHSEHRSSTSRGDPDSIGAPDEWPGRRLEQFSTSYWASIGSGTSPGSQLDDASAARVALDTVAQCEIGQLIKDTKFLVDASLIELIKSTLSETDGALGLGTLSDSTHSLSVGRSTPNDLTDRETNSPDPDMQATLKQGTTLPLRNPSSVHTTSLSTPTTSYYPTFFASGGGAMLTEECRIFCLELLVRVLLHNRDRMTIIWPNVQYYLADMLLTAPEPSPLVERVVVGFLRLATCLLRRHEMTSQIFSCLYYIMWTRGDQLLLDCSNQDSNASLPKSGATVGARPSSMRSKDSGVQARNGVGLQIVAGLTDLLRNHAADLPDPSTDWQLVFGLLEVCGAGLRAPRTARQPHHVSMQDVASMRNCPSDSGISPDRGYTSDSEAAELTYNKRKPTVENEGMQSMDPATFSSIRATSVNTWIMVDVGESTDKSTSPGRILPDVPSSLGAQKTVEHPLKRSGQPHQLIPSSVLALPVCIGLRDAVTLERASDCLAFLVRDPAHITPDNFSYCVVTLRVFVESCLRRHPKWVRDRLSPNTEGTPHSPGKSTYARAEVTSPPRTNRSVGKSSISSSGTLHRDLNSDSDSDLDMDSNGRGTRYAQKSSWTREVLLSPTTGVIAIQVLFSLLLLDLIHLLLTRATSIYTEWKYTGATCDSDPETSKNGEPANDRQQTAESVAVDVSYLWPNCWRPLLQAIARLCCDCRREVRTDALAYLHRVLLSSVLHPLSGSQWEDCFEQVPKSGRPGRASSIQYHAVEYADPRMRAIPLLTKVFLQHLRPLHESENFHALWTRMLAYMEQYMQASSSDSLTDAVRESLKNVLLVMYTGTHDTPPILMRDAPSNAPEAVLWDLTSKQLSSFLPELLDQLFPPTPPPPPPPVAHPPAAAAAPVSATSSVTVVSESSAPLTLVSTPIPKSDELIVPQSPTSLSSTVDVDHNPETTLPTVSGQESLPLQSAAKLFATPGDCIVTAQPAQSGPFGTAQALPRPLAEDPLNVTSSAVRSTEFPVVRDL</sequence>
<feature type="region of interest" description="Disordered" evidence="5">
    <location>
        <begin position="1063"/>
        <end position="1084"/>
    </location>
</feature>
<dbReference type="Pfam" id="PF23325">
    <property type="entry name" value="TPR_28"/>
    <property type="match status" value="1"/>
</dbReference>
<evidence type="ECO:0000256" key="5">
    <source>
        <dbReference type="SAM" id="MobiDB-lite"/>
    </source>
</evidence>
<dbReference type="SMART" id="SM00222">
    <property type="entry name" value="Sec7"/>
    <property type="match status" value="1"/>
</dbReference>
<feature type="domain" description="SEC7" evidence="6">
    <location>
        <begin position="356"/>
        <end position="546"/>
    </location>
</feature>
<feature type="region of interest" description="Disordered" evidence="5">
    <location>
        <begin position="1319"/>
        <end position="1386"/>
    </location>
</feature>
<keyword evidence="3" id="KW-0813">Transport</keyword>
<feature type="compositionally biased region" description="Pro residues" evidence="5">
    <location>
        <begin position="1655"/>
        <end position="1667"/>
    </location>
</feature>
<evidence type="ECO:0000313" key="8">
    <source>
        <dbReference type="Proteomes" id="UP000728185"/>
    </source>
</evidence>
<feature type="region of interest" description="Disordered" evidence="5">
    <location>
        <begin position="896"/>
        <end position="922"/>
    </location>
</feature>
<proteinExistence type="predicted"/>
<dbReference type="GO" id="GO:0032012">
    <property type="term" value="P:regulation of ARF protein signal transduction"/>
    <property type="evidence" value="ECO:0007669"/>
    <property type="project" value="InterPro"/>
</dbReference>